<dbReference type="OrthoDB" id="8957888at2759"/>
<dbReference type="InterPro" id="IPR055093">
    <property type="entry name" value="EPS8_2nd"/>
</dbReference>
<dbReference type="Pfam" id="PF22975">
    <property type="entry name" value="EPS8_2nd"/>
    <property type="match status" value="1"/>
</dbReference>
<dbReference type="SUPFAM" id="SSF47769">
    <property type="entry name" value="SAM/Pointed domain"/>
    <property type="match status" value="1"/>
</dbReference>
<organism evidence="4">
    <name type="scientific">Tetraodon nigroviridis</name>
    <name type="common">Spotted green pufferfish</name>
    <name type="synonym">Chelonodon nigroviridis</name>
    <dbReference type="NCBI Taxonomy" id="99883"/>
    <lineage>
        <taxon>Eukaryota</taxon>
        <taxon>Metazoa</taxon>
        <taxon>Chordata</taxon>
        <taxon>Craniata</taxon>
        <taxon>Vertebrata</taxon>
        <taxon>Euteleostomi</taxon>
        <taxon>Actinopterygii</taxon>
        <taxon>Neopterygii</taxon>
        <taxon>Teleostei</taxon>
        <taxon>Neoteleostei</taxon>
        <taxon>Acanthomorphata</taxon>
        <taxon>Eupercaria</taxon>
        <taxon>Tetraodontiformes</taxon>
        <taxon>Tetradontoidea</taxon>
        <taxon>Tetraodontidae</taxon>
        <taxon>Tetraodon</taxon>
    </lineage>
</organism>
<dbReference type="EMBL" id="CAAE01008780">
    <property type="protein sequence ID" value="CAF91522.1"/>
    <property type="molecule type" value="Genomic_DNA"/>
</dbReference>
<protein>
    <submittedName>
        <fullName evidence="4">(spotted green pufferfish) hypothetical protein</fullName>
    </submittedName>
</protein>
<dbReference type="InterPro" id="IPR013761">
    <property type="entry name" value="SAM/pointed_sf"/>
</dbReference>
<dbReference type="InterPro" id="IPR041418">
    <property type="entry name" value="SAM_3"/>
</dbReference>
<dbReference type="GO" id="GO:0003779">
    <property type="term" value="F:actin binding"/>
    <property type="evidence" value="ECO:0007669"/>
    <property type="project" value="TreeGrafter"/>
</dbReference>
<dbReference type="AlphaFoldDB" id="Q4T6G0"/>
<feature type="region of interest" description="Disordered" evidence="1">
    <location>
        <begin position="254"/>
        <end position="287"/>
    </location>
</feature>
<gene>
    <name evidence="4" type="ORF">GSTENG00006325001</name>
</gene>
<dbReference type="GO" id="GO:0031982">
    <property type="term" value="C:vesicle"/>
    <property type="evidence" value="ECO:0007669"/>
    <property type="project" value="TreeGrafter"/>
</dbReference>
<dbReference type="KEGG" id="tng:GSTEN00006325G001"/>
<dbReference type="GO" id="GO:1900029">
    <property type="term" value="P:positive regulation of ruffle assembly"/>
    <property type="evidence" value="ECO:0007669"/>
    <property type="project" value="TreeGrafter"/>
</dbReference>
<evidence type="ECO:0000259" key="2">
    <source>
        <dbReference type="Pfam" id="PF18016"/>
    </source>
</evidence>
<feature type="region of interest" description="Disordered" evidence="1">
    <location>
        <begin position="1"/>
        <end position="31"/>
    </location>
</feature>
<evidence type="ECO:0000256" key="1">
    <source>
        <dbReference type="SAM" id="MobiDB-lite"/>
    </source>
</evidence>
<evidence type="ECO:0000313" key="4">
    <source>
        <dbReference type="EMBL" id="CAF91522.1"/>
    </source>
</evidence>
<evidence type="ECO:0000259" key="3">
    <source>
        <dbReference type="Pfam" id="PF22975"/>
    </source>
</evidence>
<feature type="domain" description="EPS8 spectrin-like" evidence="3">
    <location>
        <begin position="40"/>
        <end position="133"/>
    </location>
</feature>
<feature type="region of interest" description="Disordered" evidence="1">
    <location>
        <begin position="150"/>
        <end position="171"/>
    </location>
</feature>
<dbReference type="PANTHER" id="PTHR12287:SF22">
    <property type="entry name" value="EPIDERMAL GROWTH FACTOR RECEPTOR KINASE SUBSTRATE 8-LIKE PROTEIN 3"/>
    <property type="match status" value="1"/>
</dbReference>
<dbReference type="InterPro" id="IPR039801">
    <property type="entry name" value="EPS8-like"/>
</dbReference>
<dbReference type="GO" id="GO:0032587">
    <property type="term" value="C:ruffle membrane"/>
    <property type="evidence" value="ECO:0007669"/>
    <property type="project" value="TreeGrafter"/>
</dbReference>
<sequence>MLPPLRPYSPQDYPEPSLDFQDPGHSSAVPSLAQMDSSNNTEIFNHILDDIEIFLNKIGEATAAQEERSQKKKGFMKKRKSKTAPVLILPLVEEYVSYLQKVKYGFNLLAQLDGVLSSPSPSDFVHILFSGLAMGGPSLPRRCATLCGPPASDGGGPAAAGPEHQQRGEAAVGVTGRQLEHPQVQLARRHPTVRASVLRRLAATYPCPASLPEPQLPTVLQGQLSELPGAACEGRAAAALQRAPPVRARHLRLHGQERPRAERHQGRRGPGEAGGSAAVRGSAHHLRLSKQVVKRSNHWWLIRNRGEEGSVPQNWSPRGAVTLDMNSTPPEVKAWLEHKGFSRITVNTLGVLTGKLLLGMTKEEIRTVCPEEGSKVFFQLQTTKSAMALASEQTGRRY</sequence>
<feature type="compositionally biased region" description="Basic and acidic residues" evidence="1">
    <location>
        <begin position="254"/>
        <end position="264"/>
    </location>
</feature>
<feature type="domain" description="SAM" evidence="2">
    <location>
        <begin position="321"/>
        <end position="381"/>
    </location>
</feature>
<dbReference type="PANTHER" id="PTHR12287">
    <property type="entry name" value="EPIDERMAL GROWTH FACTOR RECEPTOR KINASE SUBSTRATE EPS8-RELATED PROTEIN"/>
    <property type="match status" value="1"/>
</dbReference>
<accession>Q4T6G0</accession>
<dbReference type="Gene3D" id="1.10.150.50">
    <property type="entry name" value="Transcription Factor, Ets-1"/>
    <property type="match status" value="1"/>
</dbReference>
<reference evidence="4" key="1">
    <citation type="journal article" date="2004" name="Nature">
        <title>Genome duplication in the teleost fish Tetraodon nigroviridis reveals the early vertebrate proto-karyotype.</title>
        <authorList>
            <person name="Jaillon O."/>
            <person name="Aury J.-M."/>
            <person name="Brunet F."/>
            <person name="Petit J.-L."/>
            <person name="Stange-Thomann N."/>
            <person name="Mauceli E."/>
            <person name="Bouneau L."/>
            <person name="Fischer C."/>
            <person name="Ozouf-Costaz C."/>
            <person name="Bernot A."/>
            <person name="Nicaud S."/>
            <person name="Jaffe D."/>
            <person name="Fisher S."/>
            <person name="Lutfalla G."/>
            <person name="Dossat C."/>
            <person name="Segurens B."/>
            <person name="Dasilva C."/>
            <person name="Salanoubat M."/>
            <person name="Levy M."/>
            <person name="Boudet N."/>
            <person name="Castellano S."/>
            <person name="Anthouard V."/>
            <person name="Jubin C."/>
            <person name="Castelli V."/>
            <person name="Katinka M."/>
            <person name="Vacherie B."/>
            <person name="Biemont C."/>
            <person name="Skalli Z."/>
            <person name="Cattolico L."/>
            <person name="Poulain J."/>
            <person name="De Berardinis V."/>
            <person name="Cruaud C."/>
            <person name="Duprat S."/>
            <person name="Brottier P."/>
            <person name="Coutanceau J.-P."/>
            <person name="Gouzy J."/>
            <person name="Parra G."/>
            <person name="Lardier G."/>
            <person name="Chapple C."/>
            <person name="McKernan K.J."/>
            <person name="McEwan P."/>
            <person name="Bosak S."/>
            <person name="Kellis M."/>
            <person name="Volff J.-N."/>
            <person name="Guigo R."/>
            <person name="Zody M.C."/>
            <person name="Mesirov J."/>
            <person name="Lindblad-Toh K."/>
            <person name="Birren B."/>
            <person name="Nusbaum C."/>
            <person name="Kahn D."/>
            <person name="Robinson-Rechavi M."/>
            <person name="Laudet V."/>
            <person name="Schachter V."/>
            <person name="Quetier F."/>
            <person name="Saurin W."/>
            <person name="Scarpelli C."/>
            <person name="Wincker P."/>
            <person name="Lander E.S."/>
            <person name="Weissenbach J."/>
            <person name="Roest Crollius H."/>
        </authorList>
    </citation>
    <scope>NUCLEOTIDE SEQUENCE [LARGE SCALE GENOMIC DNA]</scope>
</reference>
<name>Q4T6G0_TETNG</name>
<dbReference type="Pfam" id="PF18016">
    <property type="entry name" value="SAM_3"/>
    <property type="match status" value="1"/>
</dbReference>
<dbReference type="GO" id="GO:0035023">
    <property type="term" value="P:regulation of Rho protein signal transduction"/>
    <property type="evidence" value="ECO:0007669"/>
    <property type="project" value="TreeGrafter"/>
</dbReference>
<proteinExistence type="predicted"/>
<comment type="caution">
    <text evidence="4">The sequence shown here is derived from an EMBL/GenBank/DDBJ whole genome shotgun (WGS) entry which is preliminary data.</text>
</comment>
<reference evidence="4" key="2">
    <citation type="submission" date="2004-02" db="EMBL/GenBank/DDBJ databases">
        <authorList>
            <consortium name="Genoscope"/>
            <consortium name="Whitehead Institute Centre for Genome Research"/>
        </authorList>
    </citation>
    <scope>NUCLEOTIDE SEQUENCE</scope>
</reference>
<dbReference type="GO" id="GO:0007266">
    <property type="term" value="P:Rho protein signal transduction"/>
    <property type="evidence" value="ECO:0007669"/>
    <property type="project" value="TreeGrafter"/>
</dbReference>